<evidence type="ECO:0000313" key="3">
    <source>
        <dbReference type="Proteomes" id="UP001165083"/>
    </source>
</evidence>
<feature type="compositionally biased region" description="Basic and acidic residues" evidence="1">
    <location>
        <begin position="110"/>
        <end position="122"/>
    </location>
</feature>
<sequence length="689" mass="77209">MMQMWSGQRSPGSDGSSPRRVTFAVQSASPVVYSRREADPYAADQSEELRRQRLQQRRDDKKPQRNARKAREAVSGKTRARRPGWDAHVSHGSTLFDASLKKSLLFQPRAGDRRKEESERDGVSVAVGETAKPEKNTAAARTPVRYRSGPSSVYAQQRHNVTHWPQRRAKDFVRQNIEHLTGRPADVRTARSATRSGSRESVFERLSAPRVSKALLRSHTLPFQTDSKPSPVPARSPSASSLSPPRSRAASSPVLTIDPPAPDKQESLRSATPSPGVRKPDLGWISPHSSPQRSQQSVSSRHSPAPRSNSTNRSSYGDPRGRRYDNYPARVFGVLDRDNERRIGVGQILEGLRLLGLPATHNQISDYVYLVHEGRHDTIDLEEWEILVGTLDAASRPSSHSPRSQSAVMPSQSPTLRSISERSPHSSMPPSISPQTRGDRRSSPMYKRQSLSSFTPLMYSRNARPKQDEDDDQRYSTSVQREAIVSAEHQPIPEDDPYLEEIQLLNEEDKQQSCRQLEAHHASQLDEILARIQEIERAEDTMIQQGLALSYKTPGPEYKLPTASSYDGPYSKQTNPAYHDSMNLTLPLEVVMNIDIPDNDFGPLSQGNAETSVKSIVIERDEVDFEGLKIKSQQALYANLSVQTSIVQGKRLQSIERRRHKFQHHRQLVESSLADSGMAQFAVIEMCVQ</sequence>
<feature type="compositionally biased region" description="Polar residues" evidence="1">
    <location>
        <begin position="306"/>
        <end position="315"/>
    </location>
</feature>
<evidence type="ECO:0000256" key="1">
    <source>
        <dbReference type="SAM" id="MobiDB-lite"/>
    </source>
</evidence>
<dbReference type="Proteomes" id="UP001165083">
    <property type="component" value="Unassembled WGS sequence"/>
</dbReference>
<feature type="compositionally biased region" description="Low complexity" evidence="1">
    <location>
        <begin position="394"/>
        <end position="407"/>
    </location>
</feature>
<feature type="compositionally biased region" description="Polar residues" evidence="1">
    <location>
        <begin position="408"/>
        <end position="418"/>
    </location>
</feature>
<feature type="region of interest" description="Disordered" evidence="1">
    <location>
        <begin position="183"/>
        <end position="205"/>
    </location>
</feature>
<feature type="compositionally biased region" description="Low complexity" evidence="1">
    <location>
        <begin position="425"/>
        <end position="434"/>
    </location>
</feature>
<dbReference type="OrthoDB" id="74075at2759"/>
<feature type="compositionally biased region" description="Basic and acidic residues" evidence="1">
    <location>
        <begin position="47"/>
        <end position="74"/>
    </location>
</feature>
<dbReference type="AlphaFoldDB" id="A0A9W6TZ28"/>
<protein>
    <submittedName>
        <fullName evidence="2">Unnamed protein product</fullName>
    </submittedName>
</protein>
<reference evidence="2" key="1">
    <citation type="submission" date="2023-04" db="EMBL/GenBank/DDBJ databases">
        <title>Phytophthora lilii NBRC 32176.</title>
        <authorList>
            <person name="Ichikawa N."/>
            <person name="Sato H."/>
            <person name="Tonouchi N."/>
        </authorList>
    </citation>
    <scope>NUCLEOTIDE SEQUENCE</scope>
    <source>
        <strain evidence="2">NBRC 32176</strain>
    </source>
</reference>
<dbReference type="InterPro" id="IPR011992">
    <property type="entry name" value="EF-hand-dom_pair"/>
</dbReference>
<feature type="compositionally biased region" description="Low complexity" evidence="1">
    <location>
        <begin position="286"/>
        <end position="303"/>
    </location>
</feature>
<dbReference type="SUPFAM" id="SSF47473">
    <property type="entry name" value="EF-hand"/>
    <property type="match status" value="1"/>
</dbReference>
<feature type="compositionally biased region" description="Low complexity" evidence="1">
    <location>
        <begin position="1"/>
        <end position="20"/>
    </location>
</feature>
<proteinExistence type="predicted"/>
<feature type="compositionally biased region" description="Polar residues" evidence="1">
    <location>
        <begin position="149"/>
        <end position="159"/>
    </location>
</feature>
<keyword evidence="3" id="KW-1185">Reference proteome</keyword>
<feature type="region of interest" description="Disordered" evidence="1">
    <location>
        <begin position="1"/>
        <end position="21"/>
    </location>
</feature>
<name>A0A9W6TZ28_9STRA</name>
<gene>
    <name evidence="2" type="ORF">Plil01_000913000</name>
</gene>
<feature type="region of interest" description="Disordered" evidence="1">
    <location>
        <begin position="217"/>
        <end position="326"/>
    </location>
</feature>
<feature type="region of interest" description="Disordered" evidence="1">
    <location>
        <begin position="148"/>
        <end position="167"/>
    </location>
</feature>
<feature type="region of interest" description="Disordered" evidence="1">
    <location>
        <begin position="33"/>
        <end position="89"/>
    </location>
</feature>
<feature type="compositionally biased region" description="Low complexity" evidence="1">
    <location>
        <begin position="233"/>
        <end position="255"/>
    </location>
</feature>
<accession>A0A9W6TZ28</accession>
<organism evidence="2 3">
    <name type="scientific">Phytophthora lilii</name>
    <dbReference type="NCBI Taxonomy" id="2077276"/>
    <lineage>
        <taxon>Eukaryota</taxon>
        <taxon>Sar</taxon>
        <taxon>Stramenopiles</taxon>
        <taxon>Oomycota</taxon>
        <taxon>Peronosporomycetes</taxon>
        <taxon>Peronosporales</taxon>
        <taxon>Peronosporaceae</taxon>
        <taxon>Phytophthora</taxon>
    </lineage>
</organism>
<feature type="region of interest" description="Disordered" evidence="1">
    <location>
        <begin position="107"/>
        <end position="139"/>
    </location>
</feature>
<feature type="region of interest" description="Disordered" evidence="1">
    <location>
        <begin position="394"/>
        <end position="489"/>
    </location>
</feature>
<evidence type="ECO:0000313" key="2">
    <source>
        <dbReference type="EMBL" id="GMF22768.1"/>
    </source>
</evidence>
<dbReference type="EMBL" id="BSXW01000450">
    <property type="protein sequence ID" value="GMF22768.1"/>
    <property type="molecule type" value="Genomic_DNA"/>
</dbReference>
<comment type="caution">
    <text evidence="2">The sequence shown here is derived from an EMBL/GenBank/DDBJ whole genome shotgun (WGS) entry which is preliminary data.</text>
</comment>